<accession>A0A1U9QZN2</accession>
<name>A0A1U9QZN2_STRNV</name>
<dbReference type="InterPro" id="IPR046037">
    <property type="entry name" value="DUF5995"/>
</dbReference>
<feature type="compositionally biased region" description="Gly residues" evidence="1">
    <location>
        <begin position="59"/>
        <end position="74"/>
    </location>
</feature>
<evidence type="ECO:0000313" key="3">
    <source>
        <dbReference type="Proteomes" id="UP000189677"/>
    </source>
</evidence>
<evidence type="ECO:0000256" key="1">
    <source>
        <dbReference type="SAM" id="MobiDB-lite"/>
    </source>
</evidence>
<proteinExistence type="predicted"/>
<gene>
    <name evidence="2" type="ORF">BBN63_29455</name>
</gene>
<evidence type="ECO:0000313" key="2">
    <source>
        <dbReference type="EMBL" id="AQU69706.1"/>
    </source>
</evidence>
<dbReference type="KEGG" id="snw:BBN63_29455"/>
<dbReference type="Pfam" id="PF19458">
    <property type="entry name" value="DUF5995"/>
    <property type="match status" value="1"/>
</dbReference>
<dbReference type="EMBL" id="CP018047">
    <property type="protein sequence ID" value="AQU69706.1"/>
    <property type="molecule type" value="Genomic_DNA"/>
</dbReference>
<dbReference type="RefSeq" id="WP_078078356.1">
    <property type="nucleotide sequence ID" value="NZ_CP018047.1"/>
</dbReference>
<sequence>MAEIQLFAARPEDDRRASDSAWRRLDALRADRPDSDGVALFNRLCLSAADDNEASYGDGYGTGHGTGHGSGHGSGHAAAREASALRSALVERYLATVDAVAVGGRAPAAWRPLFQYRRHPGVRPAQFALAGVNAHVGHDLPLATVDLCRARGCEPTELETAFALVGDALAQLVERVGDEVRAGPDTLRVGDPLAHLLGSWNLERALEAAWSSARVLRGLREVPPLAEEFRERMDAGVGLVGRCLLTPYG</sequence>
<reference evidence="2 3" key="1">
    <citation type="submission" date="2016-11" db="EMBL/GenBank/DDBJ databases">
        <title>Complete genome sequence of Streptomyces niveus SCSIO 3406.</title>
        <authorList>
            <person name="Zhu Q."/>
            <person name="Cheng W."/>
            <person name="Song Y."/>
            <person name="Li Q."/>
            <person name="Ju J."/>
        </authorList>
    </citation>
    <scope>NUCLEOTIDE SEQUENCE [LARGE SCALE GENOMIC DNA]</scope>
    <source>
        <strain evidence="2 3">SCSIO 3406</strain>
    </source>
</reference>
<keyword evidence="3" id="KW-1185">Reference proteome</keyword>
<feature type="region of interest" description="Disordered" evidence="1">
    <location>
        <begin position="59"/>
        <end position="78"/>
    </location>
</feature>
<dbReference type="OrthoDB" id="583431at2"/>
<organism evidence="2 3">
    <name type="scientific">Streptomyces niveus</name>
    <name type="common">Streptomyces spheroides</name>
    <dbReference type="NCBI Taxonomy" id="193462"/>
    <lineage>
        <taxon>Bacteria</taxon>
        <taxon>Bacillati</taxon>
        <taxon>Actinomycetota</taxon>
        <taxon>Actinomycetes</taxon>
        <taxon>Kitasatosporales</taxon>
        <taxon>Streptomycetaceae</taxon>
        <taxon>Streptomyces</taxon>
    </lineage>
</organism>
<dbReference type="AlphaFoldDB" id="A0A1U9QZN2"/>
<dbReference type="Proteomes" id="UP000189677">
    <property type="component" value="Chromosome"/>
</dbReference>
<protein>
    <submittedName>
        <fullName evidence="2">Uncharacterized protein</fullName>
    </submittedName>
</protein>